<protein>
    <recommendedName>
        <fullName evidence="4">Conjugal transfer protein TraW</fullName>
    </recommendedName>
</protein>
<dbReference type="Pfam" id="PF09673">
    <property type="entry name" value="TrbC_Ftype"/>
    <property type="match status" value="1"/>
</dbReference>
<keyword evidence="3" id="KW-1185">Reference proteome</keyword>
<accession>A0A5M6IJR7</accession>
<evidence type="ECO:0000313" key="2">
    <source>
        <dbReference type="EMBL" id="KAA5608514.1"/>
    </source>
</evidence>
<evidence type="ECO:0000256" key="1">
    <source>
        <dbReference type="SAM" id="MobiDB-lite"/>
    </source>
</evidence>
<sequence>MCALLIALVLAWPLAGLADDGFAFLRGRPVDAATQALIEDLTRKAEQVTGRGREDGQAMLDRAQAAAAALRAAPPSTGIPEVLDRASAATRTTPQARSAETPAPVDAGTPAPPQERELVLFVSWSMGEAALADTLREAMADGHTRVVVRGVLPGERIGDAVRRLAPLLRQRVQGASIDVDPPAFRQAGVSEVPTIWDPVTGAQWRGSVALAAFRRHLAEARAPVSEAMGPAVQVTEVDLGELMRAQAARLDVAGLQEQAYRRFWERAALVTLPAAARSAERLVDPTVWLSAPVHDARGQVIAAAGTRINTLETHPWRRRLIVFDVTDPAQFAWALRRTQDGRPTLFLTTQVDRAASWDGWQASVKALGQPLYLLQAQLAQRLDLRVVPSVIEQAGALLRVREIGPAELRLQ</sequence>
<dbReference type="RefSeq" id="WP_150045303.1">
    <property type="nucleotide sequence ID" value="NZ_OW485603.1"/>
</dbReference>
<dbReference type="InterPro" id="IPR019106">
    <property type="entry name" value="T4SS_TrbC"/>
</dbReference>
<name>A0A5M6IJR7_9PROT</name>
<dbReference type="Proteomes" id="UP000325255">
    <property type="component" value="Unassembled WGS sequence"/>
</dbReference>
<evidence type="ECO:0008006" key="4">
    <source>
        <dbReference type="Google" id="ProtNLM"/>
    </source>
</evidence>
<dbReference type="EMBL" id="VWPK01000079">
    <property type="protein sequence ID" value="KAA5608514.1"/>
    <property type="molecule type" value="Genomic_DNA"/>
</dbReference>
<dbReference type="OrthoDB" id="7171737at2"/>
<comment type="caution">
    <text evidence="2">The sequence shown here is derived from an EMBL/GenBank/DDBJ whole genome shotgun (WGS) entry which is preliminary data.</text>
</comment>
<proteinExistence type="predicted"/>
<feature type="compositionally biased region" description="Polar residues" evidence="1">
    <location>
        <begin position="89"/>
        <end position="98"/>
    </location>
</feature>
<reference evidence="2 3" key="1">
    <citation type="submission" date="2019-09" db="EMBL/GenBank/DDBJ databases">
        <title>Genome sequence of Rhodovastum atsumiense, a diverse member of the Acetobacteraceae family of non-sulfur purple photosynthetic bacteria.</title>
        <authorList>
            <person name="Meyer T."/>
            <person name="Kyndt J."/>
        </authorList>
    </citation>
    <scope>NUCLEOTIDE SEQUENCE [LARGE SCALE GENOMIC DNA]</scope>
    <source>
        <strain evidence="2 3">DSM 21279</strain>
    </source>
</reference>
<dbReference type="AlphaFoldDB" id="A0A5M6IJR7"/>
<organism evidence="2 3">
    <name type="scientific">Rhodovastum atsumiense</name>
    <dbReference type="NCBI Taxonomy" id="504468"/>
    <lineage>
        <taxon>Bacteria</taxon>
        <taxon>Pseudomonadati</taxon>
        <taxon>Pseudomonadota</taxon>
        <taxon>Alphaproteobacteria</taxon>
        <taxon>Acetobacterales</taxon>
        <taxon>Acetobacteraceae</taxon>
        <taxon>Rhodovastum</taxon>
    </lineage>
</organism>
<evidence type="ECO:0000313" key="3">
    <source>
        <dbReference type="Proteomes" id="UP000325255"/>
    </source>
</evidence>
<feature type="region of interest" description="Disordered" evidence="1">
    <location>
        <begin position="86"/>
        <end position="112"/>
    </location>
</feature>
<gene>
    <name evidence="2" type="ORF">F1189_28680</name>
</gene>